<feature type="transmembrane region" description="Helical" evidence="1">
    <location>
        <begin position="189"/>
        <end position="209"/>
    </location>
</feature>
<feature type="transmembrane region" description="Helical" evidence="1">
    <location>
        <begin position="157"/>
        <end position="177"/>
    </location>
</feature>
<dbReference type="Gene3D" id="3.30.565.10">
    <property type="entry name" value="Histidine kinase-like ATPase, C-terminal domain"/>
    <property type="match status" value="1"/>
</dbReference>
<dbReference type="OrthoDB" id="1634477at2"/>
<protein>
    <submittedName>
        <fullName evidence="3">Sensory histidine kinase DcuS</fullName>
    </submittedName>
</protein>
<dbReference type="EMBL" id="PVXQ01000007">
    <property type="protein sequence ID" value="PRR83473.1"/>
    <property type="molecule type" value="Genomic_DNA"/>
</dbReference>
<name>A0A2T0BI02_9CLOT</name>
<evidence type="ECO:0000313" key="4">
    <source>
        <dbReference type="Proteomes" id="UP000239471"/>
    </source>
</evidence>
<evidence type="ECO:0000313" key="3">
    <source>
        <dbReference type="EMBL" id="PRR83473.1"/>
    </source>
</evidence>
<dbReference type="AlphaFoldDB" id="A0A2T0BI02"/>
<keyword evidence="1" id="KW-0812">Transmembrane</keyword>
<feature type="transmembrane region" description="Helical" evidence="1">
    <location>
        <begin position="38"/>
        <end position="54"/>
    </location>
</feature>
<feature type="transmembrane region" description="Helical" evidence="1">
    <location>
        <begin position="124"/>
        <end position="145"/>
    </location>
</feature>
<feature type="transmembrane region" description="Helical" evidence="1">
    <location>
        <begin position="89"/>
        <end position="112"/>
    </location>
</feature>
<keyword evidence="3" id="KW-0418">Kinase</keyword>
<comment type="caution">
    <text evidence="3">The sequence shown here is derived from an EMBL/GenBank/DDBJ whole genome shotgun (WGS) entry which is preliminary data.</text>
</comment>
<keyword evidence="4" id="KW-1185">Reference proteome</keyword>
<keyword evidence="1" id="KW-1133">Transmembrane helix</keyword>
<dbReference type="CDD" id="cd16935">
    <property type="entry name" value="HATPase_AgrC-ComD-like"/>
    <property type="match status" value="1"/>
</dbReference>
<keyword evidence="1" id="KW-0472">Membrane</keyword>
<sequence>MYKFEVILYLASNVFYMFMIYKFINIYLLKCKVTHKKIIACYILYYAIVSIAYLKIEIPIITLTSNIIMTLIICMLYEGSWKDRLWTMIILHTMGMISELLVVYGMQCINYINETIFIEQGVNIIWEIVYSKLLLFIILRVFENYKKKRTASYISNVYWWYIFLVPVSSIGILNTLFRYSTIENNEVPIYITTGSVVAILVINMVIFHLHDKIINKYEMETQNRLLEEKNNYYIHQYDQEEYYKDKIRRLSHDMKNHLICVQTLAGKGQINEIKSYVENLLVDNDILKSPIDSGNMVIDAILGYKISYAAQYDIDVKLDLQIPQGLLINDPYICTILGNSLDNAIEACMQQVKGKKSIKIAIAYLKTNIFISIINTHQGNIKVDKNKKIITGKENANNHGLGLKSIKRAVEKCNGELIIEYTKEIFELNVLLYYII</sequence>
<dbReference type="RefSeq" id="WP_106059043.1">
    <property type="nucleotide sequence ID" value="NZ_PVXQ01000007.1"/>
</dbReference>
<feature type="transmembrane region" description="Helical" evidence="1">
    <location>
        <begin position="6"/>
        <end position="29"/>
    </location>
</feature>
<feature type="transmembrane region" description="Helical" evidence="1">
    <location>
        <begin position="60"/>
        <end position="77"/>
    </location>
</feature>
<dbReference type="InterPro" id="IPR032834">
    <property type="entry name" value="NatK-like_C"/>
</dbReference>
<evidence type="ECO:0000256" key="1">
    <source>
        <dbReference type="SAM" id="Phobius"/>
    </source>
</evidence>
<feature type="domain" description="Sensor histidine kinase NatK-like C-terminal" evidence="2">
    <location>
        <begin position="333"/>
        <end position="432"/>
    </location>
</feature>
<dbReference type="Proteomes" id="UP000239471">
    <property type="component" value="Unassembled WGS sequence"/>
</dbReference>
<proteinExistence type="predicted"/>
<accession>A0A2T0BI02</accession>
<reference evidence="3 4" key="1">
    <citation type="submission" date="2018-03" db="EMBL/GenBank/DDBJ databases">
        <title>Genome sequence of Clostridium vincentii DSM 10228.</title>
        <authorList>
            <person name="Poehlein A."/>
            <person name="Daniel R."/>
        </authorList>
    </citation>
    <scope>NUCLEOTIDE SEQUENCE [LARGE SCALE GENOMIC DNA]</scope>
    <source>
        <strain evidence="3 4">DSM 10228</strain>
    </source>
</reference>
<dbReference type="SUPFAM" id="SSF55874">
    <property type="entry name" value="ATPase domain of HSP90 chaperone/DNA topoisomerase II/histidine kinase"/>
    <property type="match status" value="1"/>
</dbReference>
<evidence type="ECO:0000259" key="2">
    <source>
        <dbReference type="Pfam" id="PF14501"/>
    </source>
</evidence>
<dbReference type="PANTHER" id="PTHR40448">
    <property type="entry name" value="TWO-COMPONENT SENSOR HISTIDINE KINASE"/>
    <property type="match status" value="1"/>
</dbReference>
<dbReference type="GO" id="GO:0016301">
    <property type="term" value="F:kinase activity"/>
    <property type="evidence" value="ECO:0007669"/>
    <property type="project" value="UniProtKB-KW"/>
</dbReference>
<dbReference type="Pfam" id="PF14501">
    <property type="entry name" value="HATPase_c_5"/>
    <property type="match status" value="1"/>
</dbReference>
<gene>
    <name evidence="3" type="ORF">CLVI_10220</name>
</gene>
<keyword evidence="3" id="KW-0808">Transferase</keyword>
<dbReference type="InterPro" id="IPR036890">
    <property type="entry name" value="HATPase_C_sf"/>
</dbReference>
<organism evidence="3 4">
    <name type="scientific">Clostridium vincentii</name>
    <dbReference type="NCBI Taxonomy" id="52704"/>
    <lineage>
        <taxon>Bacteria</taxon>
        <taxon>Bacillati</taxon>
        <taxon>Bacillota</taxon>
        <taxon>Clostridia</taxon>
        <taxon>Eubacteriales</taxon>
        <taxon>Clostridiaceae</taxon>
        <taxon>Clostridium</taxon>
    </lineage>
</organism>
<dbReference type="GO" id="GO:0042802">
    <property type="term" value="F:identical protein binding"/>
    <property type="evidence" value="ECO:0007669"/>
    <property type="project" value="TreeGrafter"/>
</dbReference>
<dbReference type="PANTHER" id="PTHR40448:SF1">
    <property type="entry name" value="TWO-COMPONENT SENSOR HISTIDINE KINASE"/>
    <property type="match status" value="1"/>
</dbReference>